<organism evidence="2 3">
    <name type="scientific">Macrosiphum euphorbiae</name>
    <name type="common">potato aphid</name>
    <dbReference type="NCBI Taxonomy" id="13131"/>
    <lineage>
        <taxon>Eukaryota</taxon>
        <taxon>Metazoa</taxon>
        <taxon>Ecdysozoa</taxon>
        <taxon>Arthropoda</taxon>
        <taxon>Hexapoda</taxon>
        <taxon>Insecta</taxon>
        <taxon>Pterygota</taxon>
        <taxon>Neoptera</taxon>
        <taxon>Paraneoptera</taxon>
        <taxon>Hemiptera</taxon>
        <taxon>Sternorrhyncha</taxon>
        <taxon>Aphidomorpha</taxon>
        <taxon>Aphidoidea</taxon>
        <taxon>Aphididae</taxon>
        <taxon>Macrosiphini</taxon>
        <taxon>Macrosiphum</taxon>
    </lineage>
</organism>
<evidence type="ECO:0000313" key="2">
    <source>
        <dbReference type="EMBL" id="CAI6355028.1"/>
    </source>
</evidence>
<name>A0AAV0WGX6_9HEMI</name>
<feature type="domain" description="DDE-1" evidence="1">
    <location>
        <begin position="49"/>
        <end position="116"/>
    </location>
</feature>
<evidence type="ECO:0000259" key="1">
    <source>
        <dbReference type="Pfam" id="PF03184"/>
    </source>
</evidence>
<dbReference type="InterPro" id="IPR050863">
    <property type="entry name" value="CenT-Element_Derived"/>
</dbReference>
<dbReference type="Pfam" id="PF03184">
    <property type="entry name" value="DDE_1"/>
    <property type="match status" value="1"/>
</dbReference>
<dbReference type="PANTHER" id="PTHR19303:SF73">
    <property type="entry name" value="PROTEIN PDC2"/>
    <property type="match status" value="1"/>
</dbReference>
<dbReference type="InterPro" id="IPR004875">
    <property type="entry name" value="DDE_SF_endonuclease_dom"/>
</dbReference>
<accession>A0AAV0WGX6</accession>
<keyword evidence="3" id="KW-1185">Reference proteome</keyword>
<protein>
    <recommendedName>
        <fullName evidence="1">DDE-1 domain-containing protein</fullName>
    </recommendedName>
</protein>
<proteinExistence type="predicted"/>
<dbReference type="PANTHER" id="PTHR19303">
    <property type="entry name" value="TRANSPOSON"/>
    <property type="match status" value="1"/>
</dbReference>
<dbReference type="GO" id="GO:0003677">
    <property type="term" value="F:DNA binding"/>
    <property type="evidence" value="ECO:0007669"/>
    <property type="project" value="TreeGrafter"/>
</dbReference>
<evidence type="ECO:0000313" key="3">
    <source>
        <dbReference type="Proteomes" id="UP001160148"/>
    </source>
</evidence>
<dbReference type="EMBL" id="CARXXK010000002">
    <property type="protein sequence ID" value="CAI6355028.1"/>
    <property type="molecule type" value="Genomic_DNA"/>
</dbReference>
<comment type="caution">
    <text evidence="2">The sequence shown here is derived from an EMBL/GenBank/DDBJ whole genome shotgun (WGS) entry which is preliminary data.</text>
</comment>
<dbReference type="AlphaFoldDB" id="A0AAV0WGX6"/>
<dbReference type="GO" id="GO:0005634">
    <property type="term" value="C:nucleus"/>
    <property type="evidence" value="ECO:0007669"/>
    <property type="project" value="TreeGrafter"/>
</dbReference>
<reference evidence="2 3" key="1">
    <citation type="submission" date="2023-01" db="EMBL/GenBank/DDBJ databases">
        <authorList>
            <person name="Whitehead M."/>
        </authorList>
    </citation>
    <scope>NUCLEOTIDE SEQUENCE [LARGE SCALE GENOMIC DNA]</scope>
</reference>
<dbReference type="Proteomes" id="UP001160148">
    <property type="component" value="Unassembled WGS sequence"/>
</dbReference>
<sequence>MSRNTSKKTNLTRISSTMQMKRALTGKALPSKSLVSQREAAAPGYKLSKDRVTVMVCANATGTHKIPLLLIGKSKNPRCFKNVKIPLTYKSQKNAWMNADLFVEWFQHTFVPEVKQFQQNIGKEAKFYFC</sequence>
<gene>
    <name evidence="2" type="ORF">MEUPH1_LOCUS10933</name>
</gene>